<dbReference type="Pfam" id="PF07963">
    <property type="entry name" value="N_methyl"/>
    <property type="match status" value="1"/>
</dbReference>
<evidence type="ECO:0008006" key="4">
    <source>
        <dbReference type="Google" id="ProtNLM"/>
    </source>
</evidence>
<organism evidence="2 3">
    <name type="scientific">Candidatus Ryanbacteria bacterium RIFCSPLOWO2_12_FULL_47_9c</name>
    <dbReference type="NCBI Taxonomy" id="1802131"/>
    <lineage>
        <taxon>Bacteria</taxon>
        <taxon>Candidatus Ryaniibacteriota</taxon>
    </lineage>
</organism>
<dbReference type="EMBL" id="MHOB01000011">
    <property type="protein sequence ID" value="OGZ57957.1"/>
    <property type="molecule type" value="Genomic_DNA"/>
</dbReference>
<feature type="transmembrane region" description="Helical" evidence="1">
    <location>
        <begin position="12"/>
        <end position="35"/>
    </location>
</feature>
<proteinExistence type="predicted"/>
<keyword evidence="1" id="KW-1133">Transmembrane helix</keyword>
<comment type="caution">
    <text evidence="2">The sequence shown here is derived from an EMBL/GenBank/DDBJ whole genome shotgun (WGS) entry which is preliminary data.</text>
</comment>
<gene>
    <name evidence="2" type="ORF">A3G60_01235</name>
</gene>
<keyword evidence="1" id="KW-0472">Membrane</keyword>
<accession>A0A1G2H665</accession>
<dbReference type="InterPro" id="IPR012902">
    <property type="entry name" value="N_methyl_site"/>
</dbReference>
<evidence type="ECO:0000313" key="2">
    <source>
        <dbReference type="EMBL" id="OGZ57957.1"/>
    </source>
</evidence>
<evidence type="ECO:0000313" key="3">
    <source>
        <dbReference type="Proteomes" id="UP000178996"/>
    </source>
</evidence>
<name>A0A1G2H665_9BACT</name>
<protein>
    <recommendedName>
        <fullName evidence="4">Prepilin-type N-terminal cleavage/methylation domain-containing protein</fullName>
    </recommendedName>
</protein>
<dbReference type="Proteomes" id="UP000178996">
    <property type="component" value="Unassembled WGS sequence"/>
</dbReference>
<keyword evidence="1" id="KW-0812">Transmembrane</keyword>
<sequence>MKNARGFTLIELIAYVGVLTIVLGAMTFYIFNIIYSEDEIGARVRIAGEADFAMRQIIDQIRGVKRIMSNAEGSAFYAGGNTSVLKLEKGDGSMVTFSVLGTSPNTSLVLESATTRTLTSPRVEVSQFSLVCIGKTSPCDSNPGAVVVTLRLKDKETTQEHILTTGVTPRGF</sequence>
<reference evidence="2 3" key="1">
    <citation type="journal article" date="2016" name="Nat. Commun.">
        <title>Thousands of microbial genomes shed light on interconnected biogeochemical processes in an aquifer system.</title>
        <authorList>
            <person name="Anantharaman K."/>
            <person name="Brown C.T."/>
            <person name="Hug L.A."/>
            <person name="Sharon I."/>
            <person name="Castelle C.J."/>
            <person name="Probst A.J."/>
            <person name="Thomas B.C."/>
            <person name="Singh A."/>
            <person name="Wilkins M.J."/>
            <person name="Karaoz U."/>
            <person name="Brodie E.L."/>
            <person name="Williams K.H."/>
            <person name="Hubbard S.S."/>
            <person name="Banfield J.F."/>
        </authorList>
    </citation>
    <scope>NUCLEOTIDE SEQUENCE [LARGE SCALE GENOMIC DNA]</scope>
</reference>
<dbReference type="AlphaFoldDB" id="A0A1G2H665"/>
<evidence type="ECO:0000256" key="1">
    <source>
        <dbReference type="SAM" id="Phobius"/>
    </source>
</evidence>